<dbReference type="RefSeq" id="WP_012465250.1">
    <property type="nucleotide sequence ID" value="NC_010803.1"/>
</dbReference>
<dbReference type="OrthoDB" id="597636at2"/>
<organism evidence="1 2">
    <name type="scientific">Chlorobium limicola (strain DSM 245 / NBRC 103803 / 6330)</name>
    <dbReference type="NCBI Taxonomy" id="290315"/>
    <lineage>
        <taxon>Bacteria</taxon>
        <taxon>Pseudomonadati</taxon>
        <taxon>Chlorobiota</taxon>
        <taxon>Chlorobiia</taxon>
        <taxon>Chlorobiales</taxon>
        <taxon>Chlorobiaceae</taxon>
        <taxon>Chlorobium/Pelodictyon group</taxon>
        <taxon>Chlorobium</taxon>
    </lineage>
</organism>
<name>B3EEY6_CHLL2</name>
<dbReference type="Proteomes" id="UP000008841">
    <property type="component" value="Chromosome"/>
</dbReference>
<dbReference type="InterPro" id="IPR016181">
    <property type="entry name" value="Acyl_CoA_acyltransferase"/>
</dbReference>
<dbReference type="HOGENOM" id="CLU_770966_0_0_10"/>
<gene>
    <name evidence="1" type="ordered locus">Clim_0274</name>
</gene>
<dbReference type="EMBL" id="CP001097">
    <property type="protein sequence ID" value="ACD89369.1"/>
    <property type="molecule type" value="Genomic_DNA"/>
</dbReference>
<dbReference type="Gene3D" id="3.40.630.30">
    <property type="match status" value="1"/>
</dbReference>
<protein>
    <recommendedName>
        <fullName evidence="3">BioF2-like acetyltransferase domain-containing protein</fullName>
    </recommendedName>
</protein>
<reference evidence="1 2" key="1">
    <citation type="submission" date="2008-05" db="EMBL/GenBank/DDBJ databases">
        <title>Complete sequence of Chlorobium limicola DSM 245.</title>
        <authorList>
            <consortium name="US DOE Joint Genome Institute"/>
            <person name="Lucas S."/>
            <person name="Copeland A."/>
            <person name="Lapidus A."/>
            <person name="Glavina del Rio T."/>
            <person name="Dalin E."/>
            <person name="Tice H."/>
            <person name="Bruce D."/>
            <person name="Goodwin L."/>
            <person name="Pitluck S."/>
            <person name="Schmutz J."/>
            <person name="Larimer F."/>
            <person name="Land M."/>
            <person name="Hauser L."/>
            <person name="Kyrpides N."/>
            <person name="Ovchinnikova G."/>
            <person name="Zhao F."/>
            <person name="Li T."/>
            <person name="Liu Z."/>
            <person name="Overmann J."/>
            <person name="Bryant D.A."/>
            <person name="Richardson P."/>
        </authorList>
    </citation>
    <scope>NUCLEOTIDE SEQUENCE [LARGE SCALE GENOMIC DNA]</scope>
    <source>
        <strain evidence="2">DSM 245 / NBRC 103803 / 6330</strain>
    </source>
</reference>
<dbReference type="SUPFAM" id="SSF55729">
    <property type="entry name" value="Acyl-CoA N-acyltransferases (Nat)"/>
    <property type="match status" value="1"/>
</dbReference>
<accession>B3EEY6</accession>
<evidence type="ECO:0008006" key="3">
    <source>
        <dbReference type="Google" id="ProtNLM"/>
    </source>
</evidence>
<evidence type="ECO:0000313" key="1">
    <source>
        <dbReference type="EMBL" id="ACD89369.1"/>
    </source>
</evidence>
<proteinExistence type="predicted"/>
<dbReference type="eggNOG" id="ENOG5032WXM">
    <property type="taxonomic scope" value="Bacteria"/>
</dbReference>
<evidence type="ECO:0000313" key="2">
    <source>
        <dbReference type="Proteomes" id="UP000008841"/>
    </source>
</evidence>
<dbReference type="KEGG" id="cli:Clim_0274"/>
<dbReference type="AlphaFoldDB" id="B3EEY6"/>
<sequence>MLKGLLPILFSSSLNPLKSAIKKSDAWHISGMEKESGKPIDVLFIGEEKTKYYITELLYKDIFHEIVLHQKTKLSLFLYCIKQKNILNIVFINAKSDLFKKSNHKNYFSIPEWVNCTAIIPFDESSESIKSDIRKVRKYRLNYRITDSHEDVIYFYNEMLVPYMHARHSKRAYPIELIKILEKIDKGQCKLLLVEWDNEPVSGVLLILENNKSPILWRNGLKSGNIDYWKMGAIFATYYFASHYLLSLGHKSVNLGNSRCFLSDGVLNYKRKLNISIKSSSKKKILVLPVKITESVISFFKSNPFIYHKNNKSLAAGFFDSTALQSDLKKQIKPFTGISEVCLFSIINNKILIQKSTNP</sequence>